<dbReference type="Proteomes" id="UP000776164">
    <property type="component" value="Unassembled WGS sequence"/>
</dbReference>
<evidence type="ECO:0000256" key="12">
    <source>
        <dbReference type="ARBA" id="ARBA00048523"/>
    </source>
</evidence>
<evidence type="ECO:0000313" key="13">
    <source>
        <dbReference type="EMBL" id="MBM7472268.1"/>
    </source>
</evidence>
<keyword evidence="7 13" id="KW-0378">Hydrolase</keyword>
<evidence type="ECO:0000256" key="9">
    <source>
        <dbReference type="ARBA" id="ARBA00023299"/>
    </source>
</evidence>
<keyword evidence="6" id="KW-0479">Metal-binding</keyword>
<dbReference type="EC" id="3.1.3.3" evidence="4"/>
<proteinExistence type="inferred from homology"/>
<dbReference type="SFLD" id="SFLDS00003">
    <property type="entry name" value="Haloacid_Dehalogenase"/>
    <property type="match status" value="1"/>
</dbReference>
<dbReference type="SUPFAM" id="SSF56784">
    <property type="entry name" value="HAD-like"/>
    <property type="match status" value="1"/>
</dbReference>
<dbReference type="SFLD" id="SFLDG01136">
    <property type="entry name" value="C1.6:_Phosphoserine_Phosphatas"/>
    <property type="match status" value="1"/>
</dbReference>
<dbReference type="PANTHER" id="PTHR43344:SF2">
    <property type="entry name" value="PHOSPHOSERINE PHOSPHATASE"/>
    <property type="match status" value="1"/>
</dbReference>
<dbReference type="NCBIfam" id="TIGR01488">
    <property type="entry name" value="HAD-SF-IB"/>
    <property type="match status" value="1"/>
</dbReference>
<dbReference type="PANTHER" id="PTHR43344">
    <property type="entry name" value="PHOSPHOSERINE PHOSPHATASE"/>
    <property type="match status" value="1"/>
</dbReference>
<dbReference type="InterPro" id="IPR050582">
    <property type="entry name" value="HAD-like_SerB"/>
</dbReference>
<comment type="catalytic activity">
    <reaction evidence="11">
        <text>O-phospho-L-serine + H2O = L-serine + phosphate</text>
        <dbReference type="Rhea" id="RHEA:21208"/>
        <dbReference type="ChEBI" id="CHEBI:15377"/>
        <dbReference type="ChEBI" id="CHEBI:33384"/>
        <dbReference type="ChEBI" id="CHEBI:43474"/>
        <dbReference type="ChEBI" id="CHEBI:57524"/>
        <dbReference type="EC" id="3.1.3.3"/>
    </reaction>
</comment>
<evidence type="ECO:0000256" key="2">
    <source>
        <dbReference type="ARBA" id="ARBA00005135"/>
    </source>
</evidence>
<dbReference type="NCBIfam" id="TIGR00338">
    <property type="entry name" value="serB"/>
    <property type="match status" value="1"/>
</dbReference>
<accession>A0ABS2L589</accession>
<evidence type="ECO:0000313" key="14">
    <source>
        <dbReference type="Proteomes" id="UP000776164"/>
    </source>
</evidence>
<evidence type="ECO:0000256" key="7">
    <source>
        <dbReference type="ARBA" id="ARBA00022801"/>
    </source>
</evidence>
<dbReference type="EMBL" id="JAFBBU010000001">
    <property type="protein sequence ID" value="MBM7472268.1"/>
    <property type="molecule type" value="Genomic_DNA"/>
</dbReference>
<dbReference type="InterPro" id="IPR004469">
    <property type="entry name" value="PSP"/>
</dbReference>
<dbReference type="Gene3D" id="3.40.50.1000">
    <property type="entry name" value="HAD superfamily/HAD-like"/>
    <property type="match status" value="1"/>
</dbReference>
<dbReference type="InterPro" id="IPR023214">
    <property type="entry name" value="HAD_sf"/>
</dbReference>
<dbReference type="InterPro" id="IPR036412">
    <property type="entry name" value="HAD-like_sf"/>
</dbReference>
<comment type="similarity">
    <text evidence="3">Belongs to the HAD-like hydrolase superfamily. SerB family.</text>
</comment>
<comment type="cofactor">
    <cofactor evidence="1">
        <name>Mg(2+)</name>
        <dbReference type="ChEBI" id="CHEBI:18420"/>
    </cofactor>
</comment>
<comment type="catalytic activity">
    <reaction evidence="12">
        <text>O-phospho-D-serine + H2O = D-serine + phosphate</text>
        <dbReference type="Rhea" id="RHEA:24873"/>
        <dbReference type="ChEBI" id="CHEBI:15377"/>
        <dbReference type="ChEBI" id="CHEBI:35247"/>
        <dbReference type="ChEBI" id="CHEBI:43474"/>
        <dbReference type="ChEBI" id="CHEBI:58680"/>
        <dbReference type="EC" id="3.1.3.3"/>
    </reaction>
</comment>
<reference evidence="13 14" key="1">
    <citation type="submission" date="2021-01" db="EMBL/GenBank/DDBJ databases">
        <title>Sequencing the genomes of 1000 actinobacteria strains.</title>
        <authorList>
            <person name="Klenk H.-P."/>
        </authorList>
    </citation>
    <scope>NUCLEOTIDE SEQUENCE [LARGE SCALE GENOMIC DNA]</scope>
    <source>
        <strain evidence="13 14">DSM 13057</strain>
    </source>
</reference>
<protein>
    <recommendedName>
        <fullName evidence="4">phosphoserine phosphatase</fullName>
        <ecNumber evidence="4">3.1.3.3</ecNumber>
    </recommendedName>
    <alternativeName>
        <fullName evidence="10">O-phosphoserine phosphohydrolase</fullName>
    </alternativeName>
</protein>
<sequence>MSENLLIPDARTPLQQAPSLPGSAPAGASPRFLVVLDVDSTLIENEVIELLAACAGRLSEVAEVTERAMAGELDFEASLRARVATLAGLSTSCFAEVAAEIRVTDGVAELIAALHAAGGLVGVVSGGFHELVDGVAESLGLDFWSANRLEVVDGALTGQVVGPVIDAQAKADSLETWARASGIPLSQTVAVGDGANDLLMMEVAGLSVAFCARPVVRASANLAIDTRDLSQLLPLLGLRG</sequence>
<keyword evidence="8" id="KW-0460">Magnesium</keyword>
<comment type="pathway">
    <text evidence="2">Amino-acid biosynthesis; L-serine biosynthesis; L-serine from 3-phospho-D-glycerate: step 3/3.</text>
</comment>
<dbReference type="Pfam" id="PF12710">
    <property type="entry name" value="HAD"/>
    <property type="match status" value="1"/>
</dbReference>
<evidence type="ECO:0000256" key="5">
    <source>
        <dbReference type="ARBA" id="ARBA00022605"/>
    </source>
</evidence>
<evidence type="ECO:0000256" key="8">
    <source>
        <dbReference type="ARBA" id="ARBA00022842"/>
    </source>
</evidence>
<evidence type="ECO:0000256" key="10">
    <source>
        <dbReference type="ARBA" id="ARBA00031693"/>
    </source>
</evidence>
<dbReference type="GO" id="GO:0016787">
    <property type="term" value="F:hydrolase activity"/>
    <property type="evidence" value="ECO:0007669"/>
    <property type="project" value="UniProtKB-KW"/>
</dbReference>
<keyword evidence="5" id="KW-0028">Amino-acid biosynthesis</keyword>
<organism evidence="13 14">
    <name type="scientific">Subtercola frigoramans</name>
    <dbReference type="NCBI Taxonomy" id="120298"/>
    <lineage>
        <taxon>Bacteria</taxon>
        <taxon>Bacillati</taxon>
        <taxon>Actinomycetota</taxon>
        <taxon>Actinomycetes</taxon>
        <taxon>Micrococcales</taxon>
        <taxon>Microbacteriaceae</taxon>
        <taxon>Subtercola</taxon>
    </lineage>
</organism>
<evidence type="ECO:0000256" key="6">
    <source>
        <dbReference type="ARBA" id="ARBA00022723"/>
    </source>
</evidence>
<evidence type="ECO:0000256" key="11">
    <source>
        <dbReference type="ARBA" id="ARBA00048138"/>
    </source>
</evidence>
<evidence type="ECO:0000256" key="3">
    <source>
        <dbReference type="ARBA" id="ARBA00009184"/>
    </source>
</evidence>
<dbReference type="SFLD" id="SFLDF00029">
    <property type="entry name" value="phosphoserine_phosphatase"/>
    <property type="match status" value="1"/>
</dbReference>
<evidence type="ECO:0000256" key="4">
    <source>
        <dbReference type="ARBA" id="ARBA00012640"/>
    </source>
</evidence>
<comment type="caution">
    <text evidence="13">The sequence shown here is derived from an EMBL/GenBank/DDBJ whole genome shotgun (WGS) entry which is preliminary data.</text>
</comment>
<dbReference type="SFLD" id="SFLDG01137">
    <property type="entry name" value="C1.6.1:_Phosphoserine_Phosphat"/>
    <property type="match status" value="1"/>
</dbReference>
<dbReference type="RefSeq" id="WP_205108870.1">
    <property type="nucleotide sequence ID" value="NZ_BAAAHT010000013.1"/>
</dbReference>
<evidence type="ECO:0000256" key="1">
    <source>
        <dbReference type="ARBA" id="ARBA00001946"/>
    </source>
</evidence>
<keyword evidence="9" id="KW-0718">Serine biosynthesis</keyword>
<gene>
    <name evidence="13" type="ORF">JOE66_001902</name>
</gene>
<keyword evidence="14" id="KW-1185">Reference proteome</keyword>
<name>A0ABS2L589_9MICO</name>